<dbReference type="PANTHER" id="PTHR30576">
    <property type="entry name" value="COLANIC BIOSYNTHESIS UDP-GLUCOSE LIPID CARRIER TRANSFERASE"/>
    <property type="match status" value="1"/>
</dbReference>
<name>W7D1Z0_9LIST</name>
<comment type="similarity">
    <text evidence="1">Belongs to the bacterial sugar transferase family.</text>
</comment>
<keyword evidence="2" id="KW-1133">Transmembrane helix</keyword>
<accession>W7D1Z0</accession>
<dbReference type="PATRIC" id="fig|1265816.5.peg.2747"/>
<protein>
    <submittedName>
        <fullName evidence="4">Bacterial sugar transferase family protein</fullName>
    </submittedName>
</protein>
<comment type="caution">
    <text evidence="4">The sequence shown here is derived from an EMBL/GenBank/DDBJ whole genome shotgun (WGS) entry which is preliminary data.</text>
</comment>
<dbReference type="EMBL" id="AODL01000026">
    <property type="protein sequence ID" value="EUJ43242.1"/>
    <property type="molecule type" value="Genomic_DNA"/>
</dbReference>
<evidence type="ECO:0000256" key="1">
    <source>
        <dbReference type="ARBA" id="ARBA00006464"/>
    </source>
</evidence>
<sequence length="217" mass="24643">MEQKVLSVSKYEYKRVKRAVDFILALIGIVLLSPIFLVVALVIKLDSPKEKVIFIQTRTGLQNRPFQIFKFRSMRKSNQPGGARKHVYDWANGVPDDFVFKSSIGRDPQVSAVGAFIRKFSLDELPQLFNVVRGDMSLVGPRPEIPAITDWYSNAQQIRLLVKPGLTGWAQVNGRSNMNHGQKMVYDSEYVQNMSWKLDCKIIVMTVKQIILGKDAV</sequence>
<dbReference type="InterPro" id="IPR003362">
    <property type="entry name" value="Bact_transf"/>
</dbReference>
<evidence type="ECO:0000313" key="5">
    <source>
        <dbReference type="Proteomes" id="UP000019248"/>
    </source>
</evidence>
<dbReference type="GO" id="GO:0016780">
    <property type="term" value="F:phosphotransferase activity, for other substituted phosphate groups"/>
    <property type="evidence" value="ECO:0007669"/>
    <property type="project" value="TreeGrafter"/>
</dbReference>
<keyword evidence="5" id="KW-1185">Reference proteome</keyword>
<gene>
    <name evidence="4" type="ORF">PRIP_13913</name>
</gene>
<dbReference type="PANTHER" id="PTHR30576:SF0">
    <property type="entry name" value="UNDECAPRENYL-PHOSPHATE N-ACETYLGALACTOSAMINYL 1-PHOSPHATE TRANSFERASE-RELATED"/>
    <property type="match status" value="1"/>
</dbReference>
<feature type="transmembrane region" description="Helical" evidence="2">
    <location>
        <begin position="20"/>
        <end position="43"/>
    </location>
</feature>
<dbReference type="OrthoDB" id="9808602at2"/>
<keyword evidence="4" id="KW-0808">Transferase</keyword>
<dbReference type="Pfam" id="PF02397">
    <property type="entry name" value="Bac_transf"/>
    <property type="match status" value="1"/>
</dbReference>
<dbReference type="Proteomes" id="UP000019248">
    <property type="component" value="Unassembled WGS sequence"/>
</dbReference>
<reference evidence="4 5" key="1">
    <citation type="journal article" date="2014" name="Int. J. Syst. Evol. Microbiol.">
        <title>Listeria floridensis sp. nov., Listeria aquatica sp. nov., Listeria cornellensis sp. nov., Listeria riparia sp. nov. and Listeria grandensis sp. nov., from agricultural and natural environments.</title>
        <authorList>
            <person name="den Bakker H.C."/>
            <person name="Warchocki S."/>
            <person name="Wright E.M."/>
            <person name="Allred A.F."/>
            <person name="Ahlstrom C."/>
            <person name="Manuel C.S."/>
            <person name="Stasiewicz M.J."/>
            <person name="Burrell A."/>
            <person name="Roof S."/>
            <person name="Strawn L."/>
            <person name="Fortes E.D."/>
            <person name="Nightingale K.K."/>
            <person name="Kephart D."/>
            <person name="Wiedmann M."/>
        </authorList>
    </citation>
    <scope>NUCLEOTIDE SEQUENCE [LARGE SCALE GENOMIC DNA]</scope>
    <source>
        <strain evidence="4 5">FSL S10-1204</strain>
    </source>
</reference>
<evidence type="ECO:0000259" key="3">
    <source>
        <dbReference type="Pfam" id="PF02397"/>
    </source>
</evidence>
<keyword evidence="2" id="KW-0472">Membrane</keyword>
<evidence type="ECO:0000313" key="4">
    <source>
        <dbReference type="EMBL" id="EUJ43242.1"/>
    </source>
</evidence>
<proteinExistence type="inferred from homology"/>
<feature type="domain" description="Bacterial sugar transferase" evidence="3">
    <location>
        <begin position="17"/>
        <end position="211"/>
    </location>
</feature>
<dbReference type="RefSeq" id="WP_036101545.1">
    <property type="nucleotide sequence ID" value="NZ_AODL01000026.1"/>
</dbReference>
<keyword evidence="2" id="KW-0812">Transmembrane</keyword>
<dbReference type="AlphaFoldDB" id="W7D1Z0"/>
<evidence type="ECO:0000256" key="2">
    <source>
        <dbReference type="SAM" id="Phobius"/>
    </source>
</evidence>
<organism evidence="4 5">
    <name type="scientific">Listeria riparia FSL S10-1204</name>
    <dbReference type="NCBI Taxonomy" id="1265816"/>
    <lineage>
        <taxon>Bacteria</taxon>
        <taxon>Bacillati</taxon>
        <taxon>Bacillota</taxon>
        <taxon>Bacilli</taxon>
        <taxon>Bacillales</taxon>
        <taxon>Listeriaceae</taxon>
        <taxon>Listeria</taxon>
    </lineage>
</organism>